<keyword evidence="7" id="KW-1185">Reference proteome</keyword>
<dbReference type="Proteomes" id="UP001558652">
    <property type="component" value="Unassembled WGS sequence"/>
</dbReference>
<evidence type="ECO:0000256" key="2">
    <source>
        <dbReference type="ARBA" id="ARBA00022692"/>
    </source>
</evidence>
<keyword evidence="4 5" id="KW-0472">Membrane</keyword>
<dbReference type="AlphaFoldDB" id="A0ABD0YBC8"/>
<evidence type="ECO:0000256" key="3">
    <source>
        <dbReference type="ARBA" id="ARBA00022989"/>
    </source>
</evidence>
<comment type="caution">
    <text evidence="6">The sequence shown here is derived from an EMBL/GenBank/DDBJ whole genome shotgun (WGS) entry which is preliminary data.</text>
</comment>
<dbReference type="PANTHER" id="PTHR23291">
    <property type="entry name" value="BAX INHIBITOR-RELATED"/>
    <property type="match status" value="1"/>
</dbReference>
<evidence type="ECO:0008006" key="8">
    <source>
        <dbReference type="Google" id="ProtNLM"/>
    </source>
</evidence>
<evidence type="ECO:0000313" key="6">
    <source>
        <dbReference type="EMBL" id="KAL1124374.1"/>
    </source>
</evidence>
<feature type="transmembrane region" description="Helical" evidence="5">
    <location>
        <begin position="150"/>
        <end position="171"/>
    </location>
</feature>
<reference evidence="6 7" key="1">
    <citation type="submission" date="2024-07" db="EMBL/GenBank/DDBJ databases">
        <title>Chromosome-level genome assembly of the water stick insect Ranatra chinensis (Heteroptera: Nepidae).</title>
        <authorList>
            <person name="Liu X."/>
        </authorList>
    </citation>
    <scope>NUCLEOTIDE SEQUENCE [LARGE SCALE GENOMIC DNA]</scope>
    <source>
        <strain evidence="6">Cailab_2021Rc</strain>
        <tissue evidence="6">Muscle</tissue>
    </source>
</reference>
<evidence type="ECO:0000313" key="7">
    <source>
        <dbReference type="Proteomes" id="UP001558652"/>
    </source>
</evidence>
<feature type="transmembrane region" description="Helical" evidence="5">
    <location>
        <begin position="183"/>
        <end position="203"/>
    </location>
</feature>
<feature type="transmembrane region" description="Helical" evidence="5">
    <location>
        <begin position="119"/>
        <end position="138"/>
    </location>
</feature>
<feature type="transmembrane region" description="Helical" evidence="5">
    <location>
        <begin position="262"/>
        <end position="284"/>
    </location>
</feature>
<dbReference type="InterPro" id="IPR035871">
    <property type="entry name" value="GHITM"/>
</dbReference>
<evidence type="ECO:0000256" key="1">
    <source>
        <dbReference type="ARBA" id="ARBA00004141"/>
    </source>
</evidence>
<organism evidence="6 7">
    <name type="scientific">Ranatra chinensis</name>
    <dbReference type="NCBI Taxonomy" id="642074"/>
    <lineage>
        <taxon>Eukaryota</taxon>
        <taxon>Metazoa</taxon>
        <taxon>Ecdysozoa</taxon>
        <taxon>Arthropoda</taxon>
        <taxon>Hexapoda</taxon>
        <taxon>Insecta</taxon>
        <taxon>Pterygota</taxon>
        <taxon>Neoptera</taxon>
        <taxon>Paraneoptera</taxon>
        <taxon>Hemiptera</taxon>
        <taxon>Heteroptera</taxon>
        <taxon>Panheteroptera</taxon>
        <taxon>Nepomorpha</taxon>
        <taxon>Nepidae</taxon>
        <taxon>Ranatrinae</taxon>
        <taxon>Ranatra</taxon>
    </lineage>
</organism>
<comment type="similarity">
    <text evidence="5">Belongs to the BI1 family.</text>
</comment>
<keyword evidence="2 5" id="KW-0812">Transmembrane</keyword>
<dbReference type="CDD" id="cd10431">
    <property type="entry name" value="GHITM"/>
    <property type="match status" value="1"/>
</dbReference>
<dbReference type="EMBL" id="JBFDAA010000010">
    <property type="protein sequence ID" value="KAL1124374.1"/>
    <property type="molecule type" value="Genomic_DNA"/>
</dbReference>
<dbReference type="GO" id="GO:0016020">
    <property type="term" value="C:membrane"/>
    <property type="evidence" value="ECO:0007669"/>
    <property type="project" value="UniProtKB-SubCell"/>
</dbReference>
<feature type="transmembrane region" description="Helical" evidence="5">
    <location>
        <begin position="71"/>
        <end position="92"/>
    </location>
</feature>
<feature type="transmembrane region" description="Helical" evidence="5">
    <location>
        <begin position="239"/>
        <end position="256"/>
    </location>
</feature>
<dbReference type="PANTHER" id="PTHR23291:SF112">
    <property type="entry name" value="GROWTH HORMONE-INDUCIBLE TRANSMEMBRANE PROTEIN"/>
    <property type="match status" value="1"/>
</dbReference>
<dbReference type="Pfam" id="PF01027">
    <property type="entry name" value="Bax1-I"/>
    <property type="match status" value="1"/>
</dbReference>
<gene>
    <name evidence="6" type="ORF">AAG570_001003</name>
</gene>
<comment type="subcellular location">
    <subcellularLocation>
        <location evidence="1">Membrane</location>
        <topology evidence="1">Multi-pass membrane protein</topology>
    </subcellularLocation>
</comment>
<name>A0ABD0YBC8_9HEMI</name>
<proteinExistence type="inferred from homology"/>
<sequence>MLVARLCQVTITPALRSSLLQVNSVSKPSQLRHVIRRNFADDGRQAWTRTSRRRSIKEIAMQPTRGMPFEIGSAAVAGGAVFGLGALCYYGLGMSKKAGIVDQAILWPQYVKDRVKATYMYFGGSILFTAASAVAVFRSPVMLNLMAKNSFLAIAASMAAMIGANAVCRGIPYQPGFGAKQMAWIVHSSVVGAVLAPICLMGGPLLLRAAWLTAGVVGGLSAVAVCAPSDKFLMMGGPLAIGLGAVFASSIGSAFLPPTTMLGAGLYSISIYGGLLLFSGFLLYDTQRIVRAAEVYPEYSLQPFDPVNASISIYLDTINIFIRIATILANGGGNKKR</sequence>
<feature type="transmembrane region" description="Helical" evidence="5">
    <location>
        <begin position="209"/>
        <end position="227"/>
    </location>
</feature>
<accession>A0ABD0YBC8</accession>
<protein>
    <recommendedName>
        <fullName evidence="8">Growth hormone-inducible transmembrane protein</fullName>
    </recommendedName>
</protein>
<keyword evidence="3 5" id="KW-1133">Transmembrane helix</keyword>
<evidence type="ECO:0000256" key="4">
    <source>
        <dbReference type="ARBA" id="ARBA00023136"/>
    </source>
</evidence>
<evidence type="ECO:0000256" key="5">
    <source>
        <dbReference type="RuleBase" id="RU004379"/>
    </source>
</evidence>
<dbReference type="InterPro" id="IPR006214">
    <property type="entry name" value="Bax_inhibitor_1-related"/>
</dbReference>